<dbReference type="AlphaFoldDB" id="A0A5J4UKA8"/>
<comment type="caution">
    <text evidence="2">The sequence shown here is derived from an EMBL/GenBank/DDBJ whole genome shotgun (WGS) entry which is preliminary data.</text>
</comment>
<name>A0A5J4UKA8_9EUKA</name>
<feature type="transmembrane region" description="Helical" evidence="1">
    <location>
        <begin position="54"/>
        <end position="74"/>
    </location>
</feature>
<keyword evidence="1" id="KW-1133">Transmembrane helix</keyword>
<gene>
    <name evidence="2" type="ORF">EZS28_033933</name>
</gene>
<dbReference type="EMBL" id="SNRW01015281">
    <property type="protein sequence ID" value="KAA6370541.1"/>
    <property type="molecule type" value="Genomic_DNA"/>
</dbReference>
<reference evidence="2 3" key="1">
    <citation type="submission" date="2019-03" db="EMBL/GenBank/DDBJ databases">
        <title>Single cell metagenomics reveals metabolic interactions within the superorganism composed of flagellate Streblomastix strix and complex community of Bacteroidetes bacteria on its surface.</title>
        <authorList>
            <person name="Treitli S.C."/>
            <person name="Kolisko M."/>
            <person name="Husnik F."/>
            <person name="Keeling P."/>
            <person name="Hampl V."/>
        </authorList>
    </citation>
    <scope>NUCLEOTIDE SEQUENCE [LARGE SCALE GENOMIC DNA]</scope>
    <source>
        <strain evidence="2">ST1C</strain>
    </source>
</reference>
<organism evidence="2 3">
    <name type="scientific">Streblomastix strix</name>
    <dbReference type="NCBI Taxonomy" id="222440"/>
    <lineage>
        <taxon>Eukaryota</taxon>
        <taxon>Metamonada</taxon>
        <taxon>Preaxostyla</taxon>
        <taxon>Oxymonadida</taxon>
        <taxon>Streblomastigidae</taxon>
        <taxon>Streblomastix</taxon>
    </lineage>
</organism>
<evidence type="ECO:0000313" key="2">
    <source>
        <dbReference type="EMBL" id="KAA6370541.1"/>
    </source>
</evidence>
<accession>A0A5J4UKA8</accession>
<dbReference type="Proteomes" id="UP000324800">
    <property type="component" value="Unassembled WGS sequence"/>
</dbReference>
<protein>
    <submittedName>
        <fullName evidence="2">Uncharacterized protein</fullName>
    </submittedName>
</protein>
<keyword evidence="1" id="KW-0812">Transmembrane</keyword>
<keyword evidence="1" id="KW-0472">Membrane</keyword>
<proteinExistence type="predicted"/>
<sequence>METAFKLGIVCYLKKFKIKIKIKTEQVKMKMSKKIASMKEQVYVKEIKMIKLNALVNAVVVIIFMRQVVMRLIMIKIKVDSDRLYFMV</sequence>
<evidence type="ECO:0000256" key="1">
    <source>
        <dbReference type="SAM" id="Phobius"/>
    </source>
</evidence>
<evidence type="ECO:0000313" key="3">
    <source>
        <dbReference type="Proteomes" id="UP000324800"/>
    </source>
</evidence>